<reference evidence="2 3" key="1">
    <citation type="journal article" date="2000" name="DNA Res.">
        <title>Complete genome structure of the nitrogen-fixing symbiotic bacterium Mesorhizobium loti.</title>
        <authorList>
            <person name="Kaneko T."/>
            <person name="Nakamura Y."/>
            <person name="Sato S."/>
            <person name="Asamizu E."/>
            <person name="Kato T."/>
            <person name="Sasamoto S."/>
            <person name="Watanabe A."/>
            <person name="Idesawa K."/>
            <person name="Ishikawa A."/>
            <person name="Kawashima K."/>
            <person name="Kimura T."/>
            <person name="Kishida Y."/>
            <person name="Kiyokawa C."/>
            <person name="Kohara M."/>
            <person name="Matsumoto M."/>
            <person name="Matsuno A."/>
            <person name="Mochizuki Y."/>
            <person name="Nakayama S."/>
            <person name="Nakazaki N."/>
            <person name="Shimpo S."/>
            <person name="Sugimoto M."/>
            <person name="Takeuchi C."/>
            <person name="Yamada M."/>
            <person name="Tabata S."/>
        </authorList>
    </citation>
    <scope>NUCLEOTIDE SEQUENCE [LARGE SCALE GENOMIC DNA]</scope>
    <source>
        <strain evidence="3">LMG 29417 / CECT 9101 / MAFF 303099</strain>
    </source>
</reference>
<name>Q982T2_RHILO</name>
<evidence type="ECO:0000313" key="3">
    <source>
        <dbReference type="Proteomes" id="UP000000552"/>
    </source>
</evidence>
<protein>
    <submittedName>
        <fullName evidence="2">Mll8511 protein</fullName>
    </submittedName>
</protein>
<dbReference type="AlphaFoldDB" id="Q982T2"/>
<accession>Q982T2</accession>
<dbReference type="KEGG" id="mlo:mll8511"/>
<dbReference type="EMBL" id="BA000012">
    <property type="protein sequence ID" value="BAB54374.1"/>
    <property type="molecule type" value="Genomic_DNA"/>
</dbReference>
<feature type="transmembrane region" description="Helical" evidence="1">
    <location>
        <begin position="51"/>
        <end position="71"/>
    </location>
</feature>
<feature type="transmembrane region" description="Helical" evidence="1">
    <location>
        <begin position="12"/>
        <end position="31"/>
    </location>
</feature>
<proteinExistence type="predicted"/>
<keyword evidence="1" id="KW-0812">Transmembrane</keyword>
<organism evidence="2 3">
    <name type="scientific">Mesorhizobium japonicum (strain LMG 29417 / CECT 9101 / MAFF 303099)</name>
    <name type="common">Mesorhizobium loti (strain MAFF 303099)</name>
    <dbReference type="NCBI Taxonomy" id="266835"/>
    <lineage>
        <taxon>Bacteria</taxon>
        <taxon>Pseudomonadati</taxon>
        <taxon>Pseudomonadota</taxon>
        <taxon>Alphaproteobacteria</taxon>
        <taxon>Hyphomicrobiales</taxon>
        <taxon>Phyllobacteriaceae</taxon>
        <taxon>Mesorhizobium</taxon>
    </lineage>
</organism>
<keyword evidence="1" id="KW-1133">Transmembrane helix</keyword>
<keyword evidence="1" id="KW-0472">Membrane</keyword>
<dbReference type="HOGENOM" id="CLU_1198999_0_0_5"/>
<sequence>MPPLMSRFWYSIVFYIYCVVLAGIVLLPSYFDFADVCPAKSEAVVCLQTWVSALSGWAAFIGAVIAIPFVAAQVREARRQTEFIVGDAMPTANMHDPRETRVDNAYSTRLKIVNWNRHPILIRSIQLMEPTNVELFGVEVEDHDAGRRHILQQEHKRGRMYVPGWVDRSKMPTVAEFDLTFSTADPALIAIAQNDLVRCPITLKVEITIAGARHQTEALMVDRPDALVLAG</sequence>
<gene>
    <name evidence="2" type="ordered locus">mll8511</name>
</gene>
<evidence type="ECO:0000313" key="2">
    <source>
        <dbReference type="EMBL" id="BAB54374.1"/>
    </source>
</evidence>
<dbReference type="Proteomes" id="UP000000552">
    <property type="component" value="Chromosome"/>
</dbReference>
<evidence type="ECO:0000256" key="1">
    <source>
        <dbReference type="SAM" id="Phobius"/>
    </source>
</evidence>